<dbReference type="Proteomes" id="UP001557470">
    <property type="component" value="Unassembled WGS sequence"/>
</dbReference>
<feature type="region of interest" description="Disordered" evidence="4">
    <location>
        <begin position="292"/>
        <end position="329"/>
    </location>
</feature>
<dbReference type="PANTHER" id="PTHR16093:SF6">
    <property type="entry name" value="INNATE IMMUNITY ACTIVATOR B"/>
    <property type="match status" value="1"/>
</dbReference>
<evidence type="ECO:0000256" key="1">
    <source>
        <dbReference type="ARBA" id="ARBA00004496"/>
    </source>
</evidence>
<dbReference type="InterPro" id="IPR021774">
    <property type="entry name" value="CUPID"/>
</dbReference>
<evidence type="ECO:0000256" key="3">
    <source>
        <dbReference type="ARBA" id="ARBA00023054"/>
    </source>
</evidence>
<keyword evidence="2" id="KW-0963">Cytoplasm</keyword>
<evidence type="ECO:0000313" key="6">
    <source>
        <dbReference type="EMBL" id="KAL0978234.1"/>
    </source>
</evidence>
<sequence>MRSCSHSPLGIEHGIIKVDFLPPPLKTTDMEGKEEISDTDSGIILHSGPDSPTTVLKDVITHTRAVKLKHQSLEDRLQLCLLELRKLCIREAELTGRLSADYPLLPGEKPPQIRKRIGAAFKLDEQSIGLGTKVSELNSVEAELSLQLQIFEAARKLCNEEHLSKSVKRSRLQQCQREEKKVKQLQESAFQLRLQHGRSSPRPGCVNAPRVPDQGTSDNCSLSDSAVLDEVEVISQSSQPSIETPPPEGPANTPQPLPGPSLTPGPSPHQSPLTTPTLEELQSSFKVSLELEPPPIEHSPWTESSLDQPYQKIKRKSRSSSCKSSSPAVTPVLPPVEACYGGTHLPVQVSPHLRLCHTQSNSAPSTPEMQIRRHLSLRLPKTEPSLSLDTDRGRPCVPRRRLVDSMVTSSGDLPVQREAFGNHIYHSSSETEDSSSEHSAPSYTSSPGREVPCESPRQCQPAYRPQHSIDKPHNNHGQLAYPSGPGFYLQPPQQHPSFHRGYYDDGVGYLPEDMARLYHGLQPPCHSSRYDYWCEEAPVHTQRSVRLLPTHVRVSRAPSLREYSHHTSRGLPRQVVNEELKSWHQRNQFRPRSLDRQGAVRVRNIPGSESPLPQHHSYHEQAQRQVFQRAANMPPVQWFTEDDSEMASQV</sequence>
<feature type="region of interest" description="Disordered" evidence="4">
    <location>
        <begin position="194"/>
        <end position="222"/>
    </location>
</feature>
<gene>
    <name evidence="6" type="ORF">UPYG_G00167810</name>
</gene>
<name>A0ABD0WMY3_UMBPY</name>
<evidence type="ECO:0000313" key="7">
    <source>
        <dbReference type="Proteomes" id="UP001557470"/>
    </source>
</evidence>
<comment type="caution">
    <text evidence="6">The sequence shown here is derived from an EMBL/GenBank/DDBJ whole genome shotgun (WGS) entry which is preliminary data.</text>
</comment>
<protein>
    <recommendedName>
        <fullName evidence="5">Cytohesin Ubiquitin Protein Inducing domain-containing protein</fullName>
    </recommendedName>
</protein>
<organism evidence="6 7">
    <name type="scientific">Umbra pygmaea</name>
    <name type="common">Eastern mudminnow</name>
    <dbReference type="NCBI Taxonomy" id="75934"/>
    <lineage>
        <taxon>Eukaryota</taxon>
        <taxon>Metazoa</taxon>
        <taxon>Chordata</taxon>
        <taxon>Craniata</taxon>
        <taxon>Vertebrata</taxon>
        <taxon>Euteleostomi</taxon>
        <taxon>Actinopterygii</taxon>
        <taxon>Neopterygii</taxon>
        <taxon>Teleostei</taxon>
        <taxon>Protacanthopterygii</taxon>
        <taxon>Esociformes</taxon>
        <taxon>Umbridae</taxon>
        <taxon>Umbra</taxon>
    </lineage>
</organism>
<reference evidence="6 7" key="1">
    <citation type="submission" date="2024-06" db="EMBL/GenBank/DDBJ databases">
        <authorList>
            <person name="Pan Q."/>
            <person name="Wen M."/>
            <person name="Jouanno E."/>
            <person name="Zahm M."/>
            <person name="Klopp C."/>
            <person name="Cabau C."/>
            <person name="Louis A."/>
            <person name="Berthelot C."/>
            <person name="Parey E."/>
            <person name="Roest Crollius H."/>
            <person name="Montfort J."/>
            <person name="Robinson-Rechavi M."/>
            <person name="Bouchez O."/>
            <person name="Lampietro C."/>
            <person name="Lopez Roques C."/>
            <person name="Donnadieu C."/>
            <person name="Postlethwait J."/>
            <person name="Bobe J."/>
            <person name="Verreycken H."/>
            <person name="Guiguen Y."/>
        </authorList>
    </citation>
    <scope>NUCLEOTIDE SEQUENCE [LARGE SCALE GENOMIC DNA]</scope>
    <source>
        <strain evidence="6">Up_M1</strain>
        <tissue evidence="6">Testis</tissue>
    </source>
</reference>
<evidence type="ECO:0000256" key="2">
    <source>
        <dbReference type="ARBA" id="ARBA00022490"/>
    </source>
</evidence>
<dbReference type="AlphaFoldDB" id="A0ABD0WMY3"/>
<dbReference type="PANTHER" id="PTHR16093">
    <property type="entry name" value="COILED-COIL DOMAIN-CONTAINING PROTEIN 120 FAMILY MEMBER"/>
    <property type="match status" value="1"/>
</dbReference>
<feature type="region of interest" description="Disordered" evidence="4">
    <location>
        <begin position="234"/>
        <end position="275"/>
    </location>
</feature>
<accession>A0ABD0WMY3</accession>
<dbReference type="GO" id="GO:0005737">
    <property type="term" value="C:cytoplasm"/>
    <property type="evidence" value="ECO:0007669"/>
    <property type="project" value="UniProtKB-SubCell"/>
</dbReference>
<keyword evidence="7" id="KW-1185">Reference proteome</keyword>
<feature type="compositionally biased region" description="Pro residues" evidence="4">
    <location>
        <begin position="243"/>
        <end position="269"/>
    </location>
</feature>
<proteinExistence type="predicted"/>
<feature type="domain" description="Cytohesin Ubiquitin Protein Inducing" evidence="5">
    <location>
        <begin position="31"/>
        <end position="165"/>
    </location>
</feature>
<evidence type="ECO:0000256" key="4">
    <source>
        <dbReference type="SAM" id="MobiDB-lite"/>
    </source>
</evidence>
<dbReference type="EMBL" id="JAGEUA010000005">
    <property type="protein sequence ID" value="KAL0978234.1"/>
    <property type="molecule type" value="Genomic_DNA"/>
</dbReference>
<feature type="region of interest" description="Disordered" evidence="4">
    <location>
        <begin position="427"/>
        <end position="497"/>
    </location>
</feature>
<evidence type="ECO:0000259" key="5">
    <source>
        <dbReference type="Pfam" id="PF11819"/>
    </source>
</evidence>
<dbReference type="Pfam" id="PF11819">
    <property type="entry name" value="CUPID"/>
    <property type="match status" value="1"/>
</dbReference>
<keyword evidence="3" id="KW-0175">Coiled coil</keyword>
<comment type="subcellular location">
    <subcellularLocation>
        <location evidence="1">Cytoplasm</location>
    </subcellularLocation>
</comment>
<dbReference type="InterPro" id="IPR043447">
    <property type="entry name" value="CCDC120/INAVA"/>
</dbReference>